<dbReference type="PANTHER" id="PTHR40065:SF3">
    <property type="entry name" value="RNA-BINDING PROTEIN YHBY"/>
    <property type="match status" value="1"/>
</dbReference>
<dbReference type="Proteomes" id="UP001320159">
    <property type="component" value="Unassembled WGS sequence"/>
</dbReference>
<organism evidence="4 5">
    <name type="scientific">Methanooceanicella nereidis</name>
    <dbReference type="NCBI Taxonomy" id="2052831"/>
    <lineage>
        <taxon>Archaea</taxon>
        <taxon>Methanobacteriati</taxon>
        <taxon>Methanobacteriota</taxon>
        <taxon>Stenosarchaea group</taxon>
        <taxon>Methanomicrobia</taxon>
        <taxon>Methanocellales</taxon>
        <taxon>Methanocellaceae</taxon>
        <taxon>Methanooceanicella</taxon>
    </lineage>
</organism>
<evidence type="ECO:0000313" key="5">
    <source>
        <dbReference type="Proteomes" id="UP001320159"/>
    </source>
</evidence>
<dbReference type="EMBL" id="PGCK01000007">
    <property type="protein sequence ID" value="MCD1295135.1"/>
    <property type="molecule type" value="Genomic_DNA"/>
</dbReference>
<dbReference type="InterPro" id="IPR051925">
    <property type="entry name" value="RNA-binding_domain"/>
</dbReference>
<dbReference type="GO" id="GO:0003723">
    <property type="term" value="F:RNA binding"/>
    <property type="evidence" value="ECO:0007669"/>
    <property type="project" value="UniProtKB-UniRule"/>
</dbReference>
<evidence type="ECO:0000313" key="4">
    <source>
        <dbReference type="EMBL" id="MCD1295135.1"/>
    </source>
</evidence>
<evidence type="ECO:0000259" key="3">
    <source>
        <dbReference type="PROSITE" id="PS51295"/>
    </source>
</evidence>
<dbReference type="Gene3D" id="3.30.110.60">
    <property type="entry name" value="YhbY-like"/>
    <property type="match status" value="1"/>
</dbReference>
<comment type="caution">
    <text evidence="4">The sequence shown here is derived from an EMBL/GenBank/DDBJ whole genome shotgun (WGS) entry which is preliminary data.</text>
</comment>
<dbReference type="InterPro" id="IPR035920">
    <property type="entry name" value="YhbY-like_sf"/>
</dbReference>
<accession>A0AAP2RFG0</accession>
<keyword evidence="1 2" id="KW-0694">RNA-binding</keyword>
<gene>
    <name evidence="4" type="ORF">CUJ83_09005</name>
</gene>
<dbReference type="PROSITE" id="PS51295">
    <property type="entry name" value="CRM"/>
    <property type="match status" value="1"/>
</dbReference>
<reference evidence="4 5" key="1">
    <citation type="submission" date="2017-11" db="EMBL/GenBank/DDBJ databases">
        <title>Isolation and Characterization of Family Methanocellaceae Species from Potential Methane Hydrate Area Offshore Southwestern Taiwan.</title>
        <authorList>
            <person name="Zhang W.-L."/>
            <person name="Chen W.-C."/>
            <person name="Lai M.-C."/>
            <person name="Chen S.-C."/>
        </authorList>
    </citation>
    <scope>NUCLEOTIDE SEQUENCE [LARGE SCALE GENOMIC DNA]</scope>
    <source>
        <strain evidence="4 5">CWC-04</strain>
    </source>
</reference>
<proteinExistence type="predicted"/>
<evidence type="ECO:0000256" key="2">
    <source>
        <dbReference type="PROSITE-ProRule" id="PRU00626"/>
    </source>
</evidence>
<feature type="domain" description="CRM" evidence="3">
    <location>
        <begin position="1"/>
        <end position="88"/>
    </location>
</feature>
<keyword evidence="5" id="KW-1185">Reference proteome</keyword>
<protein>
    <submittedName>
        <fullName evidence="4">RNA-binding protein</fullName>
    </submittedName>
</protein>
<dbReference type="InterPro" id="IPR001890">
    <property type="entry name" value="RNA-binding_CRM"/>
</dbReference>
<name>A0AAP2RFG0_9EURY</name>
<dbReference type="RefSeq" id="WP_230741985.1">
    <property type="nucleotide sequence ID" value="NZ_PGCK01000007.1"/>
</dbReference>
<dbReference type="Pfam" id="PF01985">
    <property type="entry name" value="CRS1_YhbY"/>
    <property type="match status" value="1"/>
</dbReference>
<evidence type="ECO:0000256" key="1">
    <source>
        <dbReference type="ARBA" id="ARBA00022884"/>
    </source>
</evidence>
<dbReference type="AlphaFoldDB" id="A0AAP2RFG0"/>
<dbReference type="PANTHER" id="PTHR40065">
    <property type="entry name" value="RNA-BINDING PROTEIN YHBY"/>
    <property type="match status" value="1"/>
</dbReference>
<dbReference type="SMART" id="SM01103">
    <property type="entry name" value="CRS1_YhbY"/>
    <property type="match status" value="1"/>
</dbReference>
<sequence length="88" mass="9866">MLDKKRVLEMRGQAANIEPVTQIGKNGITPSIIEEITRQLKDNKLIKIKLLKSAVEAMPREEIAKELAEKAGAELIEVKGNTVVLFRR</sequence>
<dbReference type="SUPFAM" id="SSF75471">
    <property type="entry name" value="YhbY-like"/>
    <property type="match status" value="1"/>
</dbReference>